<evidence type="ECO:0008006" key="3">
    <source>
        <dbReference type="Google" id="ProtNLM"/>
    </source>
</evidence>
<dbReference type="AlphaFoldDB" id="A0A9E8NHL5"/>
<dbReference type="RefSeq" id="WP_244823199.1">
    <property type="nucleotide sequence ID" value="NZ_CP112998.1"/>
</dbReference>
<dbReference type="PANTHER" id="PTHR43576">
    <property type="entry name" value="ALPHA-L-ARABINOFURANOSIDASE C-RELATED"/>
    <property type="match status" value="1"/>
</dbReference>
<dbReference type="Gene3D" id="2.60.40.1180">
    <property type="entry name" value="Golgi alpha-mannosidase II"/>
    <property type="match status" value="1"/>
</dbReference>
<dbReference type="EMBL" id="CP112998">
    <property type="protein sequence ID" value="WAC15157.1"/>
    <property type="molecule type" value="Genomic_DNA"/>
</dbReference>
<dbReference type="Gene3D" id="3.20.20.80">
    <property type="entry name" value="Glycosidases"/>
    <property type="match status" value="1"/>
</dbReference>
<dbReference type="Proteomes" id="UP001164653">
    <property type="component" value="Chromosome"/>
</dbReference>
<dbReference type="InterPro" id="IPR013780">
    <property type="entry name" value="Glyco_hydro_b"/>
</dbReference>
<evidence type="ECO:0000313" key="2">
    <source>
        <dbReference type="Proteomes" id="UP001164653"/>
    </source>
</evidence>
<dbReference type="KEGG" id="dpf:ON006_14550"/>
<name>A0A9E8NHL5_9BACT</name>
<reference evidence="1" key="1">
    <citation type="submission" date="2022-11" db="EMBL/GenBank/DDBJ databases">
        <title>Dyadobacter pollutisoli sp. nov., isolated from plastic dumped soil.</title>
        <authorList>
            <person name="Kim J.M."/>
            <person name="Kim K.R."/>
            <person name="Lee J.K."/>
            <person name="Hao L."/>
            <person name="Jeon C.O."/>
        </authorList>
    </citation>
    <scope>NUCLEOTIDE SEQUENCE</scope>
    <source>
        <strain evidence="1">U1</strain>
    </source>
</reference>
<gene>
    <name evidence="1" type="ORF">ON006_14550</name>
</gene>
<dbReference type="GO" id="GO:0000272">
    <property type="term" value="P:polysaccharide catabolic process"/>
    <property type="evidence" value="ECO:0007669"/>
    <property type="project" value="TreeGrafter"/>
</dbReference>
<keyword evidence="2" id="KW-1185">Reference proteome</keyword>
<accession>A0A9E8NHL5</accession>
<evidence type="ECO:0000313" key="1">
    <source>
        <dbReference type="EMBL" id="WAC15157.1"/>
    </source>
</evidence>
<dbReference type="InterPro" id="IPR017853">
    <property type="entry name" value="GH"/>
</dbReference>
<sequence length="571" mass="63193">MKTCLRNSFLSLLMFSCSKDDQLPKQPDPIVNVVPVDDPAIESTVGFFLDNWRPKTFTAPAYTDENVPDAAGATVTLDASSVITRIPGAIFGQNANTWMGVPTTRAQTDIRNLDPHILRFPGGNLSNNYFWNAGQDEPPADLPEFYVDKDGKKQKASWVYGRTDHNWEVTLDSYYALLQQTNSLGMISVNYGYARYSTAANPVANAAHLAADWVRYDNGRTKYWEIGNEHYGDWQGGYRIDLSTNKDGQPEIITGELYGKHVQVFVDSMKKAARDIGKTIFVGAVAYENLAEAWDSQTTKTWNAGMFKAISNKADFYVVHNYFTPYDQNSDASVVFNSALTQGEKMMNFIKQQIQTYGAAPKPIALTEWNMWAKDSKQQVSNVSGLFAVIVQAEALKNKYGMAARWDLLNGWDNGNDHGLFSNGDEGGGIPKWTPRPSFYYMYYFQKLLGDRLVPTMVSGTSASAIKAYGSTYSSGQSNVTLINTSGAVQVVEVKFKNFNAGKRFYWYTLEGENDNGEFSRKVRINGSGSNAVAGGPSDYETIKSRSASTSKGIKVTVPARGGVFVVIDKP</sequence>
<proteinExistence type="predicted"/>
<dbReference type="PANTHER" id="PTHR43576:SF3">
    <property type="entry name" value="ALPHA-L-ARABINOFURANOSIDASE C"/>
    <property type="match status" value="1"/>
</dbReference>
<dbReference type="SUPFAM" id="SSF51445">
    <property type="entry name" value="(Trans)glycosidases"/>
    <property type="match status" value="1"/>
</dbReference>
<dbReference type="PROSITE" id="PS51257">
    <property type="entry name" value="PROKAR_LIPOPROTEIN"/>
    <property type="match status" value="1"/>
</dbReference>
<protein>
    <recommendedName>
        <fullName evidence="3">Alpha-L-arabinofuranosidase</fullName>
    </recommendedName>
</protein>
<organism evidence="1 2">
    <name type="scientific">Dyadobacter pollutisoli</name>
    <dbReference type="NCBI Taxonomy" id="2910158"/>
    <lineage>
        <taxon>Bacteria</taxon>
        <taxon>Pseudomonadati</taxon>
        <taxon>Bacteroidota</taxon>
        <taxon>Cytophagia</taxon>
        <taxon>Cytophagales</taxon>
        <taxon>Spirosomataceae</taxon>
        <taxon>Dyadobacter</taxon>
    </lineage>
</organism>